<dbReference type="PROSITE" id="PS00501">
    <property type="entry name" value="SPASE_I_1"/>
    <property type="match status" value="1"/>
</dbReference>
<name>A0A7W7SWV2_9ACTN</name>
<feature type="active site" evidence="5">
    <location>
        <position position="106"/>
    </location>
</feature>
<dbReference type="PRINTS" id="PR00727">
    <property type="entry name" value="LEADERPTASE"/>
</dbReference>
<accession>A0A7W7SWV2</accession>
<evidence type="ECO:0000256" key="2">
    <source>
        <dbReference type="ARBA" id="ARBA00009370"/>
    </source>
</evidence>
<evidence type="ECO:0000259" key="7">
    <source>
        <dbReference type="Pfam" id="PF10502"/>
    </source>
</evidence>
<feature type="transmembrane region" description="Helical" evidence="6">
    <location>
        <begin position="6"/>
        <end position="26"/>
    </location>
</feature>
<dbReference type="GO" id="GO:0005886">
    <property type="term" value="C:plasma membrane"/>
    <property type="evidence" value="ECO:0007669"/>
    <property type="project" value="UniProtKB-SubCell"/>
</dbReference>
<keyword evidence="6" id="KW-0472">Membrane</keyword>
<dbReference type="Gene3D" id="2.10.109.10">
    <property type="entry name" value="Umud Fragment, subunit A"/>
    <property type="match status" value="1"/>
</dbReference>
<dbReference type="InterPro" id="IPR036286">
    <property type="entry name" value="LexA/Signal_pep-like_sf"/>
</dbReference>
<dbReference type="Pfam" id="PF10502">
    <property type="entry name" value="Peptidase_S26"/>
    <property type="match status" value="2"/>
</dbReference>
<evidence type="ECO:0000256" key="4">
    <source>
        <dbReference type="ARBA" id="ARBA00022801"/>
    </source>
</evidence>
<dbReference type="CDD" id="cd06530">
    <property type="entry name" value="S26_SPase_I"/>
    <property type="match status" value="1"/>
</dbReference>
<keyword evidence="6" id="KW-1133">Transmembrane helix</keyword>
<evidence type="ECO:0000256" key="1">
    <source>
        <dbReference type="ARBA" id="ARBA00004401"/>
    </source>
</evidence>
<gene>
    <name evidence="8" type="ORF">FHR38_006117</name>
</gene>
<dbReference type="GO" id="GO:0006465">
    <property type="term" value="P:signal peptide processing"/>
    <property type="evidence" value="ECO:0007669"/>
    <property type="project" value="InterPro"/>
</dbReference>
<protein>
    <submittedName>
        <fullName evidence="8">Signal peptidase I</fullName>
        <ecNumber evidence="8">3.4.21.89</ecNumber>
    </submittedName>
</protein>
<comment type="subcellular location">
    <subcellularLocation>
        <location evidence="1">Cell membrane</location>
        <topology evidence="1">Single-pass type II membrane protein</topology>
    </subcellularLocation>
</comment>
<keyword evidence="4 8" id="KW-0378">Hydrolase</keyword>
<evidence type="ECO:0000313" key="8">
    <source>
        <dbReference type="EMBL" id="MBB4962384.1"/>
    </source>
</evidence>
<comment type="similarity">
    <text evidence="2">Belongs to the peptidase S26 family.</text>
</comment>
<dbReference type="EC" id="3.4.21.89" evidence="8"/>
<keyword evidence="6" id="KW-0812">Transmembrane</keyword>
<dbReference type="InterPro" id="IPR019756">
    <property type="entry name" value="Pept_S26A_signal_pept_1_Ser-AS"/>
</dbReference>
<comment type="caution">
    <text evidence="8">The sequence shown here is derived from an EMBL/GenBank/DDBJ whole genome shotgun (WGS) entry which is preliminary data.</text>
</comment>
<dbReference type="Proteomes" id="UP000578819">
    <property type="component" value="Unassembled WGS sequence"/>
</dbReference>
<proteinExistence type="inferred from homology"/>
<feature type="active site" evidence="5">
    <location>
        <position position="39"/>
    </location>
</feature>
<evidence type="ECO:0000313" key="9">
    <source>
        <dbReference type="Proteomes" id="UP000578819"/>
    </source>
</evidence>
<dbReference type="AlphaFoldDB" id="A0A7W7SWV2"/>
<feature type="domain" description="Peptidase S26" evidence="7">
    <location>
        <begin position="13"/>
        <end position="117"/>
    </location>
</feature>
<keyword evidence="9" id="KW-1185">Reference proteome</keyword>
<dbReference type="EMBL" id="JACHJW010000001">
    <property type="protein sequence ID" value="MBB4962384.1"/>
    <property type="molecule type" value="Genomic_DNA"/>
</dbReference>
<reference evidence="8 9" key="1">
    <citation type="submission" date="2020-08" db="EMBL/GenBank/DDBJ databases">
        <title>Sequencing the genomes of 1000 actinobacteria strains.</title>
        <authorList>
            <person name="Klenk H.-P."/>
        </authorList>
    </citation>
    <scope>NUCLEOTIDE SEQUENCE [LARGE SCALE GENOMIC DNA]</scope>
    <source>
        <strain evidence="8 9">DSM 45886</strain>
    </source>
</reference>
<evidence type="ECO:0000256" key="6">
    <source>
        <dbReference type="SAM" id="Phobius"/>
    </source>
</evidence>
<dbReference type="SUPFAM" id="SSF51306">
    <property type="entry name" value="LexA/Signal peptidase"/>
    <property type="match status" value="1"/>
</dbReference>
<dbReference type="RefSeq" id="WP_221449255.1">
    <property type="nucleotide sequence ID" value="NZ_JACHJW010000001.1"/>
</dbReference>
<dbReference type="InterPro" id="IPR019533">
    <property type="entry name" value="Peptidase_S26"/>
</dbReference>
<dbReference type="PANTHER" id="PTHR43390">
    <property type="entry name" value="SIGNAL PEPTIDASE I"/>
    <property type="match status" value="1"/>
</dbReference>
<organism evidence="8 9">
    <name type="scientific">Micromonospora polyrhachis</name>
    <dbReference type="NCBI Taxonomy" id="1282883"/>
    <lineage>
        <taxon>Bacteria</taxon>
        <taxon>Bacillati</taxon>
        <taxon>Actinomycetota</taxon>
        <taxon>Actinomycetes</taxon>
        <taxon>Micromonosporales</taxon>
        <taxon>Micromonosporaceae</taxon>
        <taxon>Micromonospora</taxon>
    </lineage>
</organism>
<dbReference type="GO" id="GO:0009003">
    <property type="term" value="F:signal peptidase activity"/>
    <property type="evidence" value="ECO:0007669"/>
    <property type="project" value="UniProtKB-EC"/>
</dbReference>
<evidence type="ECO:0000256" key="3">
    <source>
        <dbReference type="ARBA" id="ARBA00022670"/>
    </source>
</evidence>
<dbReference type="PANTHER" id="PTHR43390:SF1">
    <property type="entry name" value="CHLOROPLAST PROCESSING PEPTIDASE"/>
    <property type="match status" value="1"/>
</dbReference>
<dbReference type="InterPro" id="IPR000223">
    <property type="entry name" value="Pept_S26A_signal_pept_1"/>
</dbReference>
<dbReference type="GO" id="GO:0004252">
    <property type="term" value="F:serine-type endopeptidase activity"/>
    <property type="evidence" value="ECO:0007669"/>
    <property type="project" value="InterPro"/>
</dbReference>
<evidence type="ECO:0000256" key="5">
    <source>
        <dbReference type="PIRSR" id="PIRSR600223-1"/>
    </source>
</evidence>
<keyword evidence="3" id="KW-0645">Protease</keyword>
<feature type="domain" description="Peptidase S26" evidence="7">
    <location>
        <begin position="125"/>
        <end position="166"/>
    </location>
</feature>
<sequence length="183" mass="19594">MNSLGWGLGMIGALILCVLGLAVVLLRRRYLVVTVRGTSMEPTLRSGDRVLVRRVMVAAVRVGDVVVLRNPQSEQPATASVLPQAVTDRMPGNTVDLSSMVPWIIKRVRAVPGDAVPRAEVESLREAVGSAVPVGSLVLLGDNPAASFDSRQWGYYAEEHLLGVVARRVDAPSGDPKPHISRA</sequence>